<evidence type="ECO:0000313" key="3">
    <source>
        <dbReference type="Proteomes" id="UP001275932"/>
    </source>
</evidence>
<dbReference type="CDD" id="cd03768">
    <property type="entry name" value="SR_ResInv"/>
    <property type="match status" value="1"/>
</dbReference>
<dbReference type="Pfam" id="PF00239">
    <property type="entry name" value="Resolvase"/>
    <property type="match status" value="1"/>
</dbReference>
<dbReference type="SMART" id="SM00857">
    <property type="entry name" value="Resolvase"/>
    <property type="match status" value="1"/>
</dbReference>
<dbReference type="PANTHER" id="PTHR30461">
    <property type="entry name" value="DNA-INVERTASE FROM LAMBDOID PROPHAGE"/>
    <property type="match status" value="1"/>
</dbReference>
<dbReference type="InterPro" id="IPR006119">
    <property type="entry name" value="Resolv_N"/>
</dbReference>
<dbReference type="Pfam" id="PF02796">
    <property type="entry name" value="HTH_7"/>
    <property type="match status" value="1"/>
</dbReference>
<reference evidence="2 3" key="1">
    <citation type="submission" date="2022-03" db="EMBL/GenBank/DDBJ databases">
        <title>Novel taxa within the pig intestine.</title>
        <authorList>
            <person name="Wylensek D."/>
            <person name="Bishof K."/>
            <person name="Afrizal A."/>
            <person name="Clavel T."/>
        </authorList>
    </citation>
    <scope>NUCLEOTIDE SEQUENCE [LARGE SCALE GENOMIC DNA]</scope>
    <source>
        <strain evidence="2 3">CLA-KB-P66</strain>
    </source>
</reference>
<accession>A0ABU4WGC7</accession>
<dbReference type="EMBL" id="JALBUT010000005">
    <property type="protein sequence ID" value="MDX8415612.1"/>
    <property type="molecule type" value="Genomic_DNA"/>
</dbReference>
<proteinExistence type="predicted"/>
<dbReference type="Gene3D" id="1.10.10.60">
    <property type="entry name" value="Homeodomain-like"/>
    <property type="match status" value="1"/>
</dbReference>
<gene>
    <name evidence="2" type="ORF">MOX91_05385</name>
</gene>
<keyword evidence="3" id="KW-1185">Reference proteome</keyword>
<protein>
    <submittedName>
        <fullName evidence="2">Recombinase family protein</fullName>
    </submittedName>
</protein>
<dbReference type="PANTHER" id="PTHR30461:SF19">
    <property type="entry name" value="SITE-SPECIFIC RECOMBINASE RESOLVASE FAMILY"/>
    <property type="match status" value="1"/>
</dbReference>
<dbReference type="InterPro" id="IPR006120">
    <property type="entry name" value="Resolvase_HTH_dom"/>
</dbReference>
<comment type="caution">
    <text evidence="2">The sequence shown here is derived from an EMBL/GenBank/DDBJ whole genome shotgun (WGS) entry which is preliminary data.</text>
</comment>
<name>A0ABU4WGC7_9BACT</name>
<organism evidence="2 3">
    <name type="scientific">Intestinicryptomonas porci</name>
    <dbReference type="NCBI Taxonomy" id="2926320"/>
    <lineage>
        <taxon>Bacteria</taxon>
        <taxon>Pseudomonadati</taxon>
        <taxon>Verrucomicrobiota</taxon>
        <taxon>Opitutia</taxon>
        <taxon>Opitutales</taxon>
        <taxon>Intestinicryptomonaceae</taxon>
        <taxon>Intestinicryptomonas</taxon>
    </lineage>
</organism>
<dbReference type="InterPro" id="IPR036162">
    <property type="entry name" value="Resolvase-like_N_sf"/>
</dbReference>
<dbReference type="PROSITE" id="PS51736">
    <property type="entry name" value="RECOMBINASES_3"/>
    <property type="match status" value="1"/>
</dbReference>
<evidence type="ECO:0000313" key="2">
    <source>
        <dbReference type="EMBL" id="MDX8415612.1"/>
    </source>
</evidence>
<dbReference type="Proteomes" id="UP001275932">
    <property type="component" value="Unassembled WGS sequence"/>
</dbReference>
<evidence type="ECO:0000259" key="1">
    <source>
        <dbReference type="PROSITE" id="PS51736"/>
    </source>
</evidence>
<dbReference type="RefSeq" id="WP_370397059.1">
    <property type="nucleotide sequence ID" value="NZ_JALBUT010000005.1"/>
</dbReference>
<dbReference type="Gene3D" id="3.40.50.1390">
    <property type="entry name" value="Resolvase, N-terminal catalytic domain"/>
    <property type="match status" value="1"/>
</dbReference>
<sequence length="198" mass="22714">MKTYAYIRVSCDKQSTKTQKYEITKFAKDKNIIIDKWIEETISGTKKVEDRKLGNLLKKMNKSDTLIISEMSRLSRNLMGIMAILNSSIEKRTNIIAIKENFHLSDNINSKVLAFAFALSAEIERNLISLRTKEAIARKKAEGCKIGRPKGSRFSKLIKNINEIKQLISEGCSKRKIKDMFGVSRSTLYNFLKEQIQN</sequence>
<dbReference type="InterPro" id="IPR050639">
    <property type="entry name" value="SSR_resolvase"/>
</dbReference>
<feature type="domain" description="Resolvase/invertase-type recombinase catalytic" evidence="1">
    <location>
        <begin position="2"/>
        <end position="143"/>
    </location>
</feature>
<dbReference type="SUPFAM" id="SSF53041">
    <property type="entry name" value="Resolvase-like"/>
    <property type="match status" value="1"/>
</dbReference>